<dbReference type="GO" id="GO:0032259">
    <property type="term" value="P:methylation"/>
    <property type="evidence" value="ECO:0007669"/>
    <property type="project" value="UniProtKB-KW"/>
</dbReference>
<dbReference type="GO" id="GO:0009035">
    <property type="term" value="F:type I site-specific deoxyribonuclease activity"/>
    <property type="evidence" value="ECO:0007669"/>
    <property type="project" value="UniProtKB-EC"/>
</dbReference>
<reference evidence="8 9" key="1">
    <citation type="journal article" date="2017" name="Genome Announc.">
        <title>Draft Genome Sequence of a Sporulating and Motile Strain of Lachnotalea glycerini Isolated from Water in Quebec City, Canada.</title>
        <authorList>
            <person name="Maheux A.F."/>
            <person name="Boudreau D.K."/>
            <person name="Berube E."/>
            <person name="Boissinot M."/>
            <person name="Raymond F."/>
            <person name="Brodeur S."/>
            <person name="Corbeil J."/>
            <person name="Isabel S."/>
            <person name="Omar R.F."/>
            <person name="Bergeron M.G."/>
        </authorList>
    </citation>
    <scope>NUCLEOTIDE SEQUENCE [LARGE SCALE GENOMIC DNA]</scope>
    <source>
        <strain evidence="8 9">CCRI-19302</strain>
    </source>
</reference>
<dbReference type="InterPro" id="IPR050953">
    <property type="entry name" value="N4_N6_ade-DNA_methylase"/>
</dbReference>
<protein>
    <recommendedName>
        <fullName evidence="1">site-specific DNA-methyltransferase (adenine-specific)</fullName>
        <ecNumber evidence="1">2.1.1.72</ecNumber>
    </recommendedName>
</protein>
<evidence type="ECO:0000313" key="8">
    <source>
        <dbReference type="EMBL" id="RDY30789.1"/>
    </source>
</evidence>
<gene>
    <name evidence="8" type="ORF">CG710_012880</name>
</gene>
<dbReference type="PRINTS" id="PR00507">
    <property type="entry name" value="N12N6MTFRASE"/>
</dbReference>
<evidence type="ECO:0000313" key="9">
    <source>
        <dbReference type="Proteomes" id="UP000216411"/>
    </source>
</evidence>
<dbReference type="EC" id="2.1.1.72" evidence="1"/>
<dbReference type="InterPro" id="IPR002052">
    <property type="entry name" value="DNA_methylase_N6_adenine_CS"/>
</dbReference>
<name>A0A371JDF0_9FIRM</name>
<evidence type="ECO:0000256" key="1">
    <source>
        <dbReference type="ARBA" id="ARBA00011900"/>
    </source>
</evidence>
<proteinExistence type="predicted"/>
<keyword evidence="8" id="KW-0540">Nuclease</keyword>
<evidence type="ECO:0000259" key="6">
    <source>
        <dbReference type="Pfam" id="PF04313"/>
    </source>
</evidence>
<dbReference type="Pfam" id="PF07669">
    <property type="entry name" value="Eco57I"/>
    <property type="match status" value="1"/>
</dbReference>
<dbReference type="GO" id="GO:0005524">
    <property type="term" value="F:ATP binding"/>
    <property type="evidence" value="ECO:0007669"/>
    <property type="project" value="UniProtKB-KW"/>
</dbReference>
<dbReference type="Gene3D" id="3.90.1570.30">
    <property type="match status" value="1"/>
</dbReference>
<dbReference type="PANTHER" id="PTHR33841:SF1">
    <property type="entry name" value="DNA METHYLTRANSFERASE A"/>
    <property type="match status" value="1"/>
</dbReference>
<dbReference type="OrthoDB" id="9815272at2"/>
<keyword evidence="9" id="KW-1185">Reference proteome</keyword>
<evidence type="ECO:0000256" key="3">
    <source>
        <dbReference type="ARBA" id="ARBA00022679"/>
    </source>
</evidence>
<dbReference type="PANTHER" id="PTHR33841">
    <property type="entry name" value="DNA METHYLTRANSFERASE YEEA-RELATED"/>
    <property type="match status" value="1"/>
</dbReference>
<keyword evidence="8" id="KW-0255">Endonuclease</keyword>
<dbReference type="Pfam" id="PF04313">
    <property type="entry name" value="HSDR_N"/>
    <property type="match status" value="1"/>
</dbReference>
<dbReference type="GO" id="GO:0009007">
    <property type="term" value="F:site-specific DNA-methyltransferase (adenine-specific) activity"/>
    <property type="evidence" value="ECO:0007669"/>
    <property type="project" value="UniProtKB-EC"/>
</dbReference>
<dbReference type="RefSeq" id="WP_094378058.1">
    <property type="nucleotide sequence ID" value="NZ_NOKA02000028.1"/>
</dbReference>
<dbReference type="InterPro" id="IPR007409">
    <property type="entry name" value="Restrct_endonuc_type1_HsdR_N"/>
</dbReference>
<keyword evidence="3" id="KW-0808">Transferase</keyword>
<dbReference type="InterPro" id="IPR011639">
    <property type="entry name" value="MethylTrfase_TaqI-like_dom"/>
</dbReference>
<dbReference type="InterPro" id="IPR029063">
    <property type="entry name" value="SAM-dependent_MTases_sf"/>
</dbReference>
<organism evidence="8 9">
    <name type="scientific">Lachnotalea glycerini</name>
    <dbReference type="NCBI Taxonomy" id="1763509"/>
    <lineage>
        <taxon>Bacteria</taxon>
        <taxon>Bacillati</taxon>
        <taxon>Bacillota</taxon>
        <taxon>Clostridia</taxon>
        <taxon>Lachnospirales</taxon>
        <taxon>Lachnospiraceae</taxon>
        <taxon>Lachnotalea</taxon>
    </lineage>
</organism>
<feature type="domain" description="Restriction endonuclease type I HsdR N-terminal" evidence="6">
    <location>
        <begin position="28"/>
        <end position="136"/>
    </location>
</feature>
<evidence type="ECO:0000259" key="7">
    <source>
        <dbReference type="Pfam" id="PF07669"/>
    </source>
</evidence>
<sequence length="999" mass="115814">MSEDRLKRLILQYQRSMNYYKDKKNAYNEQSCRDEYISPLLECFGWDVQNEKGKLPQYKEVVVEQFSNSSERPDYTLTLNGVSKMFVEAKKPSVDITADIEPSMQARKYGWNAKHVLAILTNFENMIVYDTTNRPKEGDGVNTSVFRKYHFMEYAEKYQEIYDLISRENVYNGKYDEFAKTNLQDKNRFHTEIDDTFLEQINKWRLRLGKYLYAKDSKYQNIDVLNDTVQDFINQVIFLRICEDRNLPLYAKLYEVAANKEDLQKILTQVFKEADKRYNSGLFKGETPIFDLNSDIIFEIIMSLYYPATPYLFTIIEPSILGKIYEAFLTECLIVVDGNVELAKKNEYKYKSVVSTPTEIVKYMVKNTLESICESKNPIEILDLRVIDIACGSGVFLEEAYQYLVDYCTQWYEINKPEYLFEMSNGKHKLPIEDKKEILKNCIYGIDIDIHAVEVSKFSLILKLIEDETEPSVKNATPILPELSANIMHGNSLVTDKDIEGTNISTKELLEIVPFDWNEINNGEKFDVVLGNPPYVKTEDMHSLANETEFGIYKGKYSSAYKQFDKYFLFVEKSLEVLKDSGVLCYIIPNKFYKIAAGQELRKLLCKNIKRMDDFGDTQLFPDKTIYSAIVTIGKNTCDEMNYSHVYSLAELWSGEESQSVKIKNVRLTQEPWSLSTDIEFLKILNALEGKTIPLSDVANVFNGIQTSAERAESFSDKKEVYWFDESCIVEENEQEVRINKFGSEYKIEKSLLKPYFKPTKKTEKGMKTYSILKTDKRIIFPYDSDGKLIEKSVMKRKYPGIFQYLEACYDRLVPKCLNGGIGRDISDATEDTWYKYGRTQALTAFINTPKLIVRVLSKEPMYAYDSSDMLIASGGTAGYCAISELSDSNYSLEYIQACLSHPFTEKIFQMNGSDFEGGFTARGTFLLKKIPIVSLDFKDEKQNNLYNTVVSNTKRIYELNYEMEEKSDKATLNILEKEKNKLIKQIEELITRVYQQKF</sequence>
<comment type="catalytic activity">
    <reaction evidence="5">
        <text>a 2'-deoxyadenosine in DNA + S-adenosyl-L-methionine = an N(6)-methyl-2'-deoxyadenosine in DNA + S-adenosyl-L-homocysteine + H(+)</text>
        <dbReference type="Rhea" id="RHEA:15197"/>
        <dbReference type="Rhea" id="RHEA-COMP:12418"/>
        <dbReference type="Rhea" id="RHEA-COMP:12419"/>
        <dbReference type="ChEBI" id="CHEBI:15378"/>
        <dbReference type="ChEBI" id="CHEBI:57856"/>
        <dbReference type="ChEBI" id="CHEBI:59789"/>
        <dbReference type="ChEBI" id="CHEBI:90615"/>
        <dbReference type="ChEBI" id="CHEBI:90616"/>
        <dbReference type="EC" id="2.1.1.72"/>
    </reaction>
</comment>
<evidence type="ECO:0000256" key="2">
    <source>
        <dbReference type="ARBA" id="ARBA00022603"/>
    </source>
</evidence>
<keyword evidence="8" id="KW-0378">Hydrolase</keyword>
<dbReference type="PROSITE" id="PS00092">
    <property type="entry name" value="N6_MTASE"/>
    <property type="match status" value="1"/>
</dbReference>
<dbReference type="EMBL" id="NOKA02000028">
    <property type="protein sequence ID" value="RDY30789.1"/>
    <property type="molecule type" value="Genomic_DNA"/>
</dbReference>
<dbReference type="SUPFAM" id="SSF53335">
    <property type="entry name" value="S-adenosyl-L-methionine-dependent methyltransferases"/>
    <property type="match status" value="1"/>
</dbReference>
<dbReference type="Proteomes" id="UP000216411">
    <property type="component" value="Unassembled WGS sequence"/>
</dbReference>
<keyword evidence="2" id="KW-0489">Methyltransferase</keyword>
<dbReference type="GO" id="GO:0009307">
    <property type="term" value="P:DNA restriction-modification system"/>
    <property type="evidence" value="ECO:0007669"/>
    <property type="project" value="UniProtKB-KW"/>
</dbReference>
<evidence type="ECO:0000256" key="4">
    <source>
        <dbReference type="ARBA" id="ARBA00022691"/>
    </source>
</evidence>
<comment type="caution">
    <text evidence="8">The sequence shown here is derived from an EMBL/GenBank/DDBJ whole genome shotgun (WGS) entry which is preliminary data.</text>
</comment>
<evidence type="ECO:0000256" key="5">
    <source>
        <dbReference type="ARBA" id="ARBA00047942"/>
    </source>
</evidence>
<dbReference type="GO" id="GO:0003677">
    <property type="term" value="F:DNA binding"/>
    <property type="evidence" value="ECO:0007669"/>
    <property type="project" value="UniProtKB-KW"/>
</dbReference>
<accession>A0A371JDF0</accession>
<dbReference type="AlphaFoldDB" id="A0A371JDF0"/>
<feature type="domain" description="Type II methyltransferase M.TaqI-like" evidence="7">
    <location>
        <begin position="441"/>
        <end position="621"/>
    </location>
</feature>
<dbReference type="Gene3D" id="3.40.50.150">
    <property type="entry name" value="Vaccinia Virus protein VP39"/>
    <property type="match status" value="1"/>
</dbReference>
<keyword evidence="4" id="KW-0949">S-adenosyl-L-methionine</keyword>